<protein>
    <submittedName>
        <fullName evidence="2">Uncharacterized protein</fullName>
    </submittedName>
</protein>
<evidence type="ECO:0000256" key="1">
    <source>
        <dbReference type="SAM" id="SignalP"/>
    </source>
</evidence>
<feature type="signal peptide" evidence="1">
    <location>
        <begin position="1"/>
        <end position="25"/>
    </location>
</feature>
<dbReference type="EMBL" id="JBFTWV010000002">
    <property type="protein sequence ID" value="KAL2800997.1"/>
    <property type="molecule type" value="Genomic_DNA"/>
</dbReference>
<proteinExistence type="predicted"/>
<reference evidence="2 3" key="1">
    <citation type="submission" date="2024-07" db="EMBL/GenBank/DDBJ databases">
        <title>Section-level genome sequencing and comparative genomics of Aspergillus sections Usti and Cavernicolus.</title>
        <authorList>
            <consortium name="Lawrence Berkeley National Laboratory"/>
            <person name="Nybo J.L."/>
            <person name="Vesth T.C."/>
            <person name="Theobald S."/>
            <person name="Frisvad J.C."/>
            <person name="Larsen T.O."/>
            <person name="Kjaerboelling I."/>
            <person name="Rothschild-Mancinelli K."/>
            <person name="Lyhne E.K."/>
            <person name="Kogle M.E."/>
            <person name="Barry K."/>
            <person name="Clum A."/>
            <person name="Na H."/>
            <person name="Ledsgaard L."/>
            <person name="Lin J."/>
            <person name="Lipzen A."/>
            <person name="Kuo A."/>
            <person name="Riley R."/>
            <person name="Mondo S."/>
            <person name="Labutti K."/>
            <person name="Haridas S."/>
            <person name="Pangalinan J."/>
            <person name="Salamov A.A."/>
            <person name="Simmons B.A."/>
            <person name="Magnuson J.K."/>
            <person name="Chen J."/>
            <person name="Drula E."/>
            <person name="Henrissat B."/>
            <person name="Wiebenga A."/>
            <person name="Lubbers R.J."/>
            <person name="Gomes A.C."/>
            <person name="Makela M.R."/>
            <person name="Stajich J."/>
            <person name="Grigoriev I.V."/>
            <person name="Mortensen U.H."/>
            <person name="De Vries R.P."/>
            <person name="Baker S.E."/>
            <person name="Andersen M.R."/>
        </authorList>
    </citation>
    <scope>NUCLEOTIDE SEQUENCE [LARGE SCALE GENOMIC DNA]</scope>
    <source>
        <strain evidence="2 3">CBS 209.92</strain>
    </source>
</reference>
<keyword evidence="1" id="KW-0732">Signal</keyword>
<dbReference type="Proteomes" id="UP001610563">
    <property type="component" value="Unassembled WGS sequence"/>
</dbReference>
<gene>
    <name evidence="2" type="ORF">BJX66DRAFT_348855</name>
</gene>
<sequence>MFHKLKLSLLLLLLLLLSLSALISAECRLQNSIDAAAVTPETRTGLCKPRGENDWTFAMRLSELVNKGFITYDNACVPRGVYSWGDDCGSPYVIQENWLPYVLTVTNVNFNIADGYFRFVYANGAYMIGENQAMCEDLVGGLRVEVGCKTGFPIYGEP</sequence>
<accession>A0ABR4GPR0</accession>
<evidence type="ECO:0000313" key="2">
    <source>
        <dbReference type="EMBL" id="KAL2800997.1"/>
    </source>
</evidence>
<evidence type="ECO:0000313" key="3">
    <source>
        <dbReference type="Proteomes" id="UP001610563"/>
    </source>
</evidence>
<name>A0ABR4GPR0_9EURO</name>
<keyword evidence="3" id="KW-1185">Reference proteome</keyword>
<comment type="caution">
    <text evidence="2">The sequence shown here is derived from an EMBL/GenBank/DDBJ whole genome shotgun (WGS) entry which is preliminary data.</text>
</comment>
<organism evidence="2 3">
    <name type="scientific">Aspergillus keveii</name>
    <dbReference type="NCBI Taxonomy" id="714993"/>
    <lineage>
        <taxon>Eukaryota</taxon>
        <taxon>Fungi</taxon>
        <taxon>Dikarya</taxon>
        <taxon>Ascomycota</taxon>
        <taxon>Pezizomycotina</taxon>
        <taxon>Eurotiomycetes</taxon>
        <taxon>Eurotiomycetidae</taxon>
        <taxon>Eurotiales</taxon>
        <taxon>Aspergillaceae</taxon>
        <taxon>Aspergillus</taxon>
        <taxon>Aspergillus subgen. Nidulantes</taxon>
    </lineage>
</organism>
<feature type="chain" id="PRO_5046617832" evidence="1">
    <location>
        <begin position="26"/>
        <end position="158"/>
    </location>
</feature>